<sequence length="83" mass="9636">MEKKDAYNIVAVADAVKLFGKKFGWQMCWVVLRKLSKFLSKPGGLELDSIKRWMKESNEICNLFYLNNIFLFKGLKQVVCNVT</sequence>
<dbReference type="EMBL" id="JAUMIT010000009">
    <property type="protein sequence ID" value="MDO3695889.1"/>
    <property type="molecule type" value="Genomic_DNA"/>
</dbReference>
<reference evidence="1" key="1">
    <citation type="submission" date="2023-07" db="EMBL/GenBank/DDBJ databases">
        <title>Wenyingzhuangia sp. chi5 genome sequencing and assembly.</title>
        <authorList>
            <person name="Park S."/>
        </authorList>
    </citation>
    <scope>NUCLEOTIDE SEQUENCE</scope>
    <source>
        <strain evidence="1">Chi5</strain>
    </source>
</reference>
<protein>
    <submittedName>
        <fullName evidence="1">Uncharacterized protein</fullName>
    </submittedName>
</protein>
<name>A0ABT8VV96_9FLAO</name>
<proteinExistence type="predicted"/>
<comment type="caution">
    <text evidence="1">The sequence shown here is derived from an EMBL/GenBank/DDBJ whole genome shotgun (WGS) entry which is preliminary data.</text>
</comment>
<evidence type="ECO:0000313" key="2">
    <source>
        <dbReference type="Proteomes" id="UP001168642"/>
    </source>
</evidence>
<dbReference type="Proteomes" id="UP001168642">
    <property type="component" value="Unassembled WGS sequence"/>
</dbReference>
<gene>
    <name evidence="1" type="ORF">QVZ41_13645</name>
</gene>
<accession>A0ABT8VV96</accession>
<organism evidence="1 2">
    <name type="scientific">Wenyingzhuangia gilva</name>
    <dbReference type="NCBI Taxonomy" id="3057677"/>
    <lineage>
        <taxon>Bacteria</taxon>
        <taxon>Pseudomonadati</taxon>
        <taxon>Bacteroidota</taxon>
        <taxon>Flavobacteriia</taxon>
        <taxon>Flavobacteriales</taxon>
        <taxon>Flavobacteriaceae</taxon>
        <taxon>Wenyingzhuangia</taxon>
    </lineage>
</organism>
<evidence type="ECO:0000313" key="1">
    <source>
        <dbReference type="EMBL" id="MDO3695889.1"/>
    </source>
</evidence>
<dbReference type="RefSeq" id="WP_302885194.1">
    <property type="nucleotide sequence ID" value="NZ_JAUMIT010000009.1"/>
</dbReference>
<keyword evidence="2" id="KW-1185">Reference proteome</keyword>